<sequence length="81" mass="9382">MKKILEFVDGMFRSDFTGPPPTGGEIMSVFITRNGISEEYSFLEDKVDGYRLAKNHQDPDVKNTWYFADAEAFSYLSKRFK</sequence>
<reference evidence="1 2" key="1">
    <citation type="submission" date="2016-10" db="EMBL/GenBank/DDBJ databases">
        <authorList>
            <person name="de Groot N.N."/>
        </authorList>
    </citation>
    <scope>NUCLEOTIDE SEQUENCE [LARGE SCALE GENOMIC DNA]</scope>
    <source>
        <strain evidence="1 2">CGMCC 1.5012</strain>
    </source>
</reference>
<gene>
    <name evidence="1" type="ORF">SAMN05192585_1509</name>
</gene>
<evidence type="ECO:0000313" key="2">
    <source>
        <dbReference type="Proteomes" id="UP000199182"/>
    </source>
</evidence>
<protein>
    <submittedName>
        <fullName evidence="1">Uncharacterized protein</fullName>
    </submittedName>
</protein>
<keyword evidence="2" id="KW-1185">Reference proteome</keyword>
<dbReference type="EMBL" id="FNID01000050">
    <property type="protein sequence ID" value="SDO05412.1"/>
    <property type="molecule type" value="Genomic_DNA"/>
</dbReference>
<accession>A0A1H0GEW4</accession>
<dbReference type="AlphaFoldDB" id="A0A1H0GEW4"/>
<proteinExistence type="predicted"/>
<dbReference type="OrthoDB" id="9977743at2"/>
<name>A0A1H0GEW4_9FIRM</name>
<dbReference type="RefSeq" id="WP_092643351.1">
    <property type="nucleotide sequence ID" value="NZ_FNID01000050.1"/>
</dbReference>
<evidence type="ECO:0000313" key="1">
    <source>
        <dbReference type="EMBL" id="SDO05412.1"/>
    </source>
</evidence>
<organism evidence="1 2">
    <name type="scientific">Acetanaerobacterium elongatum</name>
    <dbReference type="NCBI Taxonomy" id="258515"/>
    <lineage>
        <taxon>Bacteria</taxon>
        <taxon>Bacillati</taxon>
        <taxon>Bacillota</taxon>
        <taxon>Clostridia</taxon>
        <taxon>Eubacteriales</taxon>
        <taxon>Oscillospiraceae</taxon>
        <taxon>Acetanaerobacterium</taxon>
    </lineage>
</organism>
<dbReference type="Proteomes" id="UP000199182">
    <property type="component" value="Unassembled WGS sequence"/>
</dbReference>